<feature type="compositionally biased region" description="Polar residues" evidence="1">
    <location>
        <begin position="369"/>
        <end position="395"/>
    </location>
</feature>
<feature type="region of interest" description="Disordered" evidence="1">
    <location>
        <begin position="816"/>
        <end position="836"/>
    </location>
</feature>
<evidence type="ECO:0000313" key="5">
    <source>
        <dbReference type="Proteomes" id="UP000663852"/>
    </source>
</evidence>
<dbReference type="EMBL" id="CAJNOR010000548">
    <property type="protein sequence ID" value="CAF0944828.1"/>
    <property type="molecule type" value="Genomic_DNA"/>
</dbReference>
<feature type="compositionally biased region" description="Basic and acidic residues" evidence="1">
    <location>
        <begin position="1110"/>
        <end position="1122"/>
    </location>
</feature>
<sequence>MEDRDGKKPFIIPKTHTSNKDVIISEKPDSRNVTELFEDIKSCALEAHFDFRQKNCKSCDTIRNQKLLKLYNEKRLKMKKEQDPIERLAFHLVNYRDVAANVASDGLNCEQLSFPIEKYLGNPKDGIHLSKRPDVVLTSSGAQGLYRFGLLVCKVLLGKGYPTLPSIANNQLAAQVNYDHHYCKIQAINKEQRHIDDLLANSLIFCYEHENFEPVSHPPQILPIAILWYDLKDKFPPELTSTHLSKVTLTQESQQRNGKTANRRVAIKSKTSKPTVSVPDKLSTSGTWNTPVPETPVTEHTTTTNTSDSSSTVTAAKYPSHLMVPYHRVYSTPAVVVTTNNEETSLNIPQIVQSSRDPRLTRTNRDRNSLSSDTNPLSPQSAQIERSLSENSSTTKPFSDELVLIAKSTSLIYIPLNSSSPLLDPRLKTLKSTRNVFFLEPQAIKHALQQQKRLNHYHDSKSGLPPRTSYSPVPYLVREVSNEEYERLINESNNSCKLDKYSNGVDCSALHISVFDCFNFGFVQPSATGSMCIDLERKENKVAYKQIEMCNELIQREKQLNSQQIRLHLRDKRQRRIQQHLDEKKSRERHNSKSTSLSPSLSAHSKSYIASGRKLLKDHQVSSTSSTRQLSPDLFDFFSQEYRTETRSHVKQLIAELVGIFIEKYHTNPNVTKIKGHLPEESDVDSRTINSVIDMDVDSPSSQGLCDHDERFRIPTPPPPPLPPPLALPPLPPTIEAVINPSMLSDRLAPTLASEPNKMFDNSNYNNRCDKLFEEIRQHRKKEPISTNLLIPAKTEATLLSEEVVINKCVEQFELSTSEGSSLDDNQCPNEDEGVQDEENTLLSALQDSSAAIDEDSNRFRDEFVKLLTKEAYISKSSSPTKDQSESKHLHEHTPQRRRSHDESNDKVRKDGFLNHSNSLNNTNRYVQSSEKKISSTRTVTLVSNRTAVLTENHSVSKQLESPLDINRHVEEEPTNKRIKIDSIAFPVTPTDEIDNQQVVDSNGISSKSGITVSIVNNDHDYRRDLNEKRRTTSKTKSSRSCSRSPSNDRHRSHYSQRHRSPSHNSSNRTLKISSESTTRLRNHSPLSSSSSSSRSSSHDNRHRLQQKSNRLEHHTERKRSFDITSRPYQHSTSLSTERQDKFNDASYRNTLSNIYRQRNVDDTIQPHNAHSLSQQQPVGHRRFNYNHQSVANHPRFANITPLSSAPSIKYDYAKSSSDHHRSRSPASVSMINRNVTSFHKEPNHLDQVEPEEDLYTDRFDLKPSHTIECLQMLLQKKTTN</sequence>
<feature type="compositionally biased region" description="Basic and acidic residues" evidence="1">
    <location>
        <begin position="579"/>
        <end position="591"/>
    </location>
</feature>
<evidence type="ECO:0000313" key="2">
    <source>
        <dbReference type="EMBL" id="CAF0729155.1"/>
    </source>
</evidence>
<feature type="compositionally biased region" description="Basic and acidic residues" evidence="1">
    <location>
        <begin position="1022"/>
        <end position="1031"/>
    </location>
</feature>
<dbReference type="EMBL" id="CAJNOJ010000002">
    <property type="protein sequence ID" value="CAF0729155.1"/>
    <property type="molecule type" value="Genomic_DNA"/>
</dbReference>
<feature type="region of interest" description="Disordered" evidence="1">
    <location>
        <begin position="1022"/>
        <end position="1145"/>
    </location>
</feature>
<organism evidence="2 5">
    <name type="scientific">Adineta ricciae</name>
    <name type="common">Rotifer</name>
    <dbReference type="NCBI Taxonomy" id="249248"/>
    <lineage>
        <taxon>Eukaryota</taxon>
        <taxon>Metazoa</taxon>
        <taxon>Spiralia</taxon>
        <taxon>Gnathifera</taxon>
        <taxon>Rotifera</taxon>
        <taxon>Eurotatoria</taxon>
        <taxon>Bdelloidea</taxon>
        <taxon>Adinetida</taxon>
        <taxon>Adinetidae</taxon>
        <taxon>Adineta</taxon>
    </lineage>
</organism>
<reference evidence="2" key="1">
    <citation type="submission" date="2021-02" db="EMBL/GenBank/DDBJ databases">
        <authorList>
            <person name="Nowell W R."/>
        </authorList>
    </citation>
    <scope>NUCLEOTIDE SEQUENCE</scope>
</reference>
<dbReference type="OrthoDB" id="10033107at2759"/>
<accession>A0A813MWQ8</accession>
<feature type="region of interest" description="Disordered" evidence="1">
    <location>
        <begin position="875"/>
        <end position="935"/>
    </location>
</feature>
<protein>
    <submittedName>
        <fullName evidence="2">Uncharacterized protein</fullName>
    </submittedName>
</protein>
<feature type="compositionally biased region" description="Low complexity" evidence="1">
    <location>
        <begin position="287"/>
        <end position="313"/>
    </location>
</feature>
<name>A0A813MWQ8_ADIRI</name>
<feature type="compositionally biased region" description="Polar residues" evidence="1">
    <location>
        <begin position="915"/>
        <end position="929"/>
    </location>
</feature>
<proteinExistence type="predicted"/>
<feature type="region of interest" description="Disordered" evidence="1">
    <location>
        <begin position="347"/>
        <end position="395"/>
    </location>
</feature>
<feature type="compositionally biased region" description="Low complexity" evidence="1">
    <location>
        <begin position="593"/>
        <end position="603"/>
    </location>
</feature>
<feature type="compositionally biased region" description="Basic residues" evidence="1">
    <location>
        <begin position="261"/>
        <end position="271"/>
    </location>
</feature>
<feature type="compositionally biased region" description="Polar residues" evidence="1">
    <location>
        <begin position="248"/>
        <end position="260"/>
    </location>
</feature>
<feature type="compositionally biased region" description="Low complexity" evidence="1">
    <location>
        <begin position="1084"/>
        <end position="1096"/>
    </location>
</feature>
<evidence type="ECO:0000313" key="3">
    <source>
        <dbReference type="EMBL" id="CAF0944828.1"/>
    </source>
</evidence>
<feature type="region of interest" description="Disordered" evidence="1">
    <location>
        <begin position="573"/>
        <end position="603"/>
    </location>
</feature>
<dbReference type="Proteomes" id="UP000663828">
    <property type="component" value="Unassembled WGS sequence"/>
</dbReference>
<evidence type="ECO:0000256" key="1">
    <source>
        <dbReference type="SAM" id="MobiDB-lite"/>
    </source>
</evidence>
<feature type="region of interest" description="Disordered" evidence="1">
    <location>
        <begin position="248"/>
        <end position="313"/>
    </location>
</feature>
<feature type="compositionally biased region" description="Basic residues" evidence="1">
    <location>
        <begin position="1051"/>
        <end position="1062"/>
    </location>
</feature>
<feature type="compositionally biased region" description="Basic and acidic residues" evidence="1">
    <location>
        <begin position="356"/>
        <end position="368"/>
    </location>
</feature>
<feature type="region of interest" description="Disordered" evidence="1">
    <location>
        <begin position="696"/>
        <end position="721"/>
    </location>
</feature>
<feature type="compositionally biased region" description="Polar residues" evidence="1">
    <location>
        <begin position="1123"/>
        <end position="1137"/>
    </location>
</feature>
<dbReference type="Proteomes" id="UP000663852">
    <property type="component" value="Unassembled WGS sequence"/>
</dbReference>
<feature type="compositionally biased region" description="Polar residues" evidence="1">
    <location>
        <begin position="816"/>
        <end position="829"/>
    </location>
</feature>
<gene>
    <name evidence="2" type="ORF">EDS130_LOCUS968</name>
    <name evidence="3" type="ORF">XAT740_LOCUS10326</name>
</gene>
<keyword evidence="4" id="KW-1185">Reference proteome</keyword>
<comment type="caution">
    <text evidence="2">The sequence shown here is derived from an EMBL/GenBank/DDBJ whole genome shotgun (WGS) entry which is preliminary data.</text>
</comment>
<evidence type="ECO:0000313" key="4">
    <source>
        <dbReference type="Proteomes" id="UP000663828"/>
    </source>
</evidence>
<feature type="compositionally biased region" description="Basic and acidic residues" evidence="1">
    <location>
        <begin position="883"/>
        <end position="913"/>
    </location>
</feature>